<keyword evidence="2" id="KW-1185">Reference proteome</keyword>
<evidence type="ECO:0000313" key="2">
    <source>
        <dbReference type="Proteomes" id="UP000013307"/>
    </source>
</evidence>
<dbReference type="HOGENOM" id="CLU_3379835_0_0_2"/>
<proteinExistence type="predicted"/>
<reference evidence="1 2" key="1">
    <citation type="journal article" date="2013" name="Genome Announc.">
        <title>Complete Genome Sequence of the Thermophilic and Facultatively Chemolithoautotrophic Sulfate Reducer Archaeoglobus sulfaticallidus Strain PM70-1T.</title>
        <authorList>
            <person name="Stokke R."/>
            <person name="Hocking W.P."/>
            <person name="Steinsbu B.O."/>
            <person name="Steen I.H."/>
        </authorList>
    </citation>
    <scope>NUCLEOTIDE SEQUENCE [LARGE SCALE GENOMIC DNA]</scope>
    <source>
        <strain evidence="1">PM70-1</strain>
    </source>
</reference>
<dbReference type="KEGG" id="ast:Asulf_01496"/>
<organism evidence="1 2">
    <name type="scientific">Archaeoglobus sulfaticallidus PM70-1</name>
    <dbReference type="NCBI Taxonomy" id="387631"/>
    <lineage>
        <taxon>Archaea</taxon>
        <taxon>Methanobacteriati</taxon>
        <taxon>Methanobacteriota</taxon>
        <taxon>Archaeoglobi</taxon>
        <taxon>Archaeoglobales</taxon>
        <taxon>Archaeoglobaceae</taxon>
        <taxon>Archaeoglobus</taxon>
    </lineage>
</organism>
<evidence type="ECO:0000313" key="1">
    <source>
        <dbReference type="EMBL" id="AGK61479.1"/>
    </source>
</evidence>
<name>N0BCZ3_9EURY</name>
<dbReference type="AlphaFoldDB" id="N0BCZ3"/>
<accession>N0BCZ3</accession>
<sequence>MNEFDELDELFRLADAVIEEIEKIDFDELEDVV</sequence>
<dbReference type="Proteomes" id="UP000013307">
    <property type="component" value="Chromosome"/>
</dbReference>
<gene>
    <name evidence="1" type="ORF">Asulf_01496</name>
</gene>
<protein>
    <submittedName>
        <fullName evidence="1">Uncharacterized protein</fullName>
    </submittedName>
</protein>
<dbReference type="EMBL" id="CP005290">
    <property type="protein sequence ID" value="AGK61479.1"/>
    <property type="molecule type" value="Genomic_DNA"/>
</dbReference>